<keyword evidence="12" id="KW-1185">Reference proteome</keyword>
<evidence type="ECO:0000256" key="5">
    <source>
        <dbReference type="ARBA" id="ARBA00022530"/>
    </source>
</evidence>
<evidence type="ECO:0000256" key="1">
    <source>
        <dbReference type="ARBA" id="ARBA00004498"/>
    </source>
</evidence>
<evidence type="ECO:0000256" key="10">
    <source>
        <dbReference type="SAM" id="SignalP"/>
    </source>
</evidence>
<dbReference type="InterPro" id="IPR018161">
    <property type="entry name" value="Wnt_CS"/>
</dbReference>
<evidence type="ECO:0000256" key="7">
    <source>
        <dbReference type="ARBA" id="ARBA00023157"/>
    </source>
</evidence>
<dbReference type="GO" id="GO:0005125">
    <property type="term" value="F:cytokine activity"/>
    <property type="evidence" value="ECO:0000318"/>
    <property type="project" value="GO_Central"/>
</dbReference>
<dbReference type="Pfam" id="PF00110">
    <property type="entry name" value="wnt"/>
    <property type="match status" value="1"/>
</dbReference>
<keyword evidence="8" id="KW-0449">Lipoprotein</keyword>
<accession>D6WK65</accession>
<feature type="chain" id="PRO_5007310667" description="Protein Wnt" evidence="10">
    <location>
        <begin position="20"/>
        <end position="334"/>
    </location>
</feature>
<evidence type="ECO:0000256" key="2">
    <source>
        <dbReference type="ARBA" id="ARBA00005683"/>
    </source>
</evidence>
<dbReference type="SMART" id="SM00097">
    <property type="entry name" value="WNT1"/>
    <property type="match status" value="1"/>
</dbReference>
<dbReference type="InParanoid" id="D6WK65"/>
<organism evidence="11 12">
    <name type="scientific">Tribolium castaneum</name>
    <name type="common">Red flour beetle</name>
    <dbReference type="NCBI Taxonomy" id="7070"/>
    <lineage>
        <taxon>Eukaryota</taxon>
        <taxon>Metazoa</taxon>
        <taxon>Ecdysozoa</taxon>
        <taxon>Arthropoda</taxon>
        <taxon>Hexapoda</taxon>
        <taxon>Insecta</taxon>
        <taxon>Pterygota</taxon>
        <taxon>Neoptera</taxon>
        <taxon>Endopterygota</taxon>
        <taxon>Coleoptera</taxon>
        <taxon>Polyphaga</taxon>
        <taxon>Cucujiformia</taxon>
        <taxon>Tenebrionidae</taxon>
        <taxon>Tenebrionidae incertae sedis</taxon>
        <taxon>Tribolium</taxon>
    </lineage>
</organism>
<keyword evidence="7" id="KW-1015">Disulfide bond</keyword>
<evidence type="ECO:0000256" key="8">
    <source>
        <dbReference type="ARBA" id="ARBA00023288"/>
    </source>
</evidence>
<dbReference type="STRING" id="7070.D6WK65"/>
<keyword evidence="6 9" id="KW-0879">Wnt signaling pathway</keyword>
<comment type="subcellular location">
    <subcellularLocation>
        <location evidence="1 9">Secreted</location>
        <location evidence="1 9">Extracellular space</location>
        <location evidence="1 9">Extracellular matrix</location>
    </subcellularLocation>
</comment>
<dbReference type="HOGENOM" id="CLU_033039_3_0_1"/>
<dbReference type="Proteomes" id="UP000007266">
    <property type="component" value="Linkage group 5"/>
</dbReference>
<evidence type="ECO:0000313" key="12">
    <source>
        <dbReference type="Proteomes" id="UP000007266"/>
    </source>
</evidence>
<sequence>MLPLILLLLLINIFSTSESSNRVSTALRTQRKKPFAAIVFSESNYNTPFNKNPCFWLSRLKFQSKLCWRQRGLPDVLLTARNLSIISCQNQFQYDQWNCSKRDFFFKKIYRETAFMHSMAAAALTFSIARACSEGTLAGCQCGEHGKPSNSSKWQWGGCSDNIKFAKKFTRRFLQLRKKDDGNYQNAIVKYNSEVGIRIVIENVQVVCKCHGLSGSCSLKVCYKKIQAFDYVSKQLKGLYHAAIYVEHENHIRPYKSGKMGQKLVFLENSPSFCPTTVDRRCNNTENCATLCCGRGFYTTQVHEINKCMCRWRKEMFNVECKYCRENKTIFRCK</sequence>
<keyword evidence="3 9" id="KW-0217">Developmental protein</keyword>
<dbReference type="eggNOG" id="KOG3913">
    <property type="taxonomic scope" value="Eukaryota"/>
</dbReference>
<feature type="signal peptide" evidence="10">
    <location>
        <begin position="1"/>
        <end position="19"/>
    </location>
</feature>
<dbReference type="CDD" id="cd19341">
    <property type="entry name" value="Wnt_Wnt9"/>
    <property type="match status" value="1"/>
</dbReference>
<keyword evidence="4" id="KW-0964">Secreted</keyword>
<keyword evidence="10" id="KW-0732">Signal</keyword>
<dbReference type="GO" id="GO:0045165">
    <property type="term" value="P:cell fate commitment"/>
    <property type="evidence" value="ECO:0000318"/>
    <property type="project" value="GO_Central"/>
</dbReference>
<dbReference type="PRINTS" id="PR01349">
    <property type="entry name" value="WNTPROTEIN"/>
</dbReference>
<dbReference type="PANTHER" id="PTHR12027:SF97">
    <property type="entry name" value="PROTEIN WNT-4"/>
    <property type="match status" value="1"/>
</dbReference>
<dbReference type="EMBL" id="KQ971342">
    <property type="protein sequence ID" value="EFA04621.2"/>
    <property type="molecule type" value="Genomic_DNA"/>
</dbReference>
<dbReference type="PROSITE" id="PS00246">
    <property type="entry name" value="WNT1"/>
    <property type="match status" value="1"/>
</dbReference>
<gene>
    <name evidence="11" type="primary">AUGUSTUS-3.0.2_13708</name>
    <name evidence="11" type="ORF">TcasGA2_TC013708</name>
</gene>
<evidence type="ECO:0000256" key="9">
    <source>
        <dbReference type="RuleBase" id="RU003500"/>
    </source>
</evidence>
<dbReference type="GO" id="GO:0005615">
    <property type="term" value="C:extracellular space"/>
    <property type="evidence" value="ECO:0000318"/>
    <property type="project" value="GO_Central"/>
</dbReference>
<dbReference type="OMA" id="PWQCDLL"/>
<keyword evidence="5" id="KW-0272">Extracellular matrix</keyword>
<evidence type="ECO:0000256" key="6">
    <source>
        <dbReference type="ARBA" id="ARBA00022687"/>
    </source>
</evidence>
<evidence type="ECO:0000256" key="4">
    <source>
        <dbReference type="ARBA" id="ARBA00022525"/>
    </source>
</evidence>
<evidence type="ECO:0000313" key="11">
    <source>
        <dbReference type="EMBL" id="EFA04621.2"/>
    </source>
</evidence>
<dbReference type="AlphaFoldDB" id="D6WK65"/>
<dbReference type="FunCoup" id="D6WK65">
    <property type="interactions" value="7"/>
</dbReference>
<dbReference type="GO" id="GO:0060070">
    <property type="term" value="P:canonical Wnt signaling pathway"/>
    <property type="evidence" value="ECO:0000318"/>
    <property type="project" value="GO_Central"/>
</dbReference>
<comment type="function">
    <text evidence="9">Ligand for members of the frizzled family of seven transmembrane receptors.</text>
</comment>
<dbReference type="OrthoDB" id="5945655at2759"/>
<comment type="similarity">
    <text evidence="2 9">Belongs to the Wnt family.</text>
</comment>
<dbReference type="PANTHER" id="PTHR12027">
    <property type="entry name" value="WNT RELATED"/>
    <property type="match status" value="1"/>
</dbReference>
<evidence type="ECO:0000256" key="3">
    <source>
        <dbReference type="ARBA" id="ARBA00022473"/>
    </source>
</evidence>
<protein>
    <recommendedName>
        <fullName evidence="9">Protein Wnt</fullName>
    </recommendedName>
</protein>
<dbReference type="KEGG" id="tca:656264"/>
<name>D6WK65_TRICA</name>
<reference evidence="11 12" key="2">
    <citation type="journal article" date="2010" name="Nucleic Acids Res.">
        <title>BeetleBase in 2010: revisions to provide comprehensive genomic information for Tribolium castaneum.</title>
        <authorList>
            <person name="Kim H.S."/>
            <person name="Murphy T."/>
            <person name="Xia J."/>
            <person name="Caragea D."/>
            <person name="Park Y."/>
            <person name="Beeman R.W."/>
            <person name="Lorenzen M.D."/>
            <person name="Butcher S."/>
            <person name="Manak J.R."/>
            <person name="Brown S.J."/>
        </authorList>
    </citation>
    <scope>GENOME REANNOTATION</scope>
    <source>
        <strain evidence="11 12">Georgia GA2</strain>
    </source>
</reference>
<dbReference type="GO" id="GO:0030182">
    <property type="term" value="P:neuron differentiation"/>
    <property type="evidence" value="ECO:0000318"/>
    <property type="project" value="GO_Central"/>
</dbReference>
<reference evidence="11 12" key="1">
    <citation type="journal article" date="2008" name="Nature">
        <title>The genome of the model beetle and pest Tribolium castaneum.</title>
        <authorList>
            <consortium name="Tribolium Genome Sequencing Consortium"/>
            <person name="Richards S."/>
            <person name="Gibbs R.A."/>
            <person name="Weinstock G.M."/>
            <person name="Brown S.J."/>
            <person name="Denell R."/>
            <person name="Beeman R.W."/>
            <person name="Gibbs R."/>
            <person name="Beeman R.W."/>
            <person name="Brown S.J."/>
            <person name="Bucher G."/>
            <person name="Friedrich M."/>
            <person name="Grimmelikhuijzen C.J."/>
            <person name="Klingler M."/>
            <person name="Lorenzen M."/>
            <person name="Richards S."/>
            <person name="Roth S."/>
            <person name="Schroder R."/>
            <person name="Tautz D."/>
            <person name="Zdobnov E.M."/>
            <person name="Muzny D."/>
            <person name="Gibbs R.A."/>
            <person name="Weinstock G.M."/>
            <person name="Attaway T."/>
            <person name="Bell S."/>
            <person name="Buhay C.J."/>
            <person name="Chandrabose M.N."/>
            <person name="Chavez D."/>
            <person name="Clerk-Blankenburg K.P."/>
            <person name="Cree A."/>
            <person name="Dao M."/>
            <person name="Davis C."/>
            <person name="Chacko J."/>
            <person name="Dinh H."/>
            <person name="Dugan-Rocha S."/>
            <person name="Fowler G."/>
            <person name="Garner T.T."/>
            <person name="Garnes J."/>
            <person name="Gnirke A."/>
            <person name="Hawes A."/>
            <person name="Hernandez J."/>
            <person name="Hines S."/>
            <person name="Holder M."/>
            <person name="Hume J."/>
            <person name="Jhangiani S.N."/>
            <person name="Joshi V."/>
            <person name="Khan Z.M."/>
            <person name="Jackson L."/>
            <person name="Kovar C."/>
            <person name="Kowis A."/>
            <person name="Lee S."/>
            <person name="Lewis L.R."/>
            <person name="Margolis J."/>
            <person name="Morgan M."/>
            <person name="Nazareth L.V."/>
            <person name="Nguyen N."/>
            <person name="Okwuonu G."/>
            <person name="Parker D."/>
            <person name="Richards S."/>
            <person name="Ruiz S.J."/>
            <person name="Santibanez J."/>
            <person name="Savard J."/>
            <person name="Scherer S.E."/>
            <person name="Schneider B."/>
            <person name="Sodergren E."/>
            <person name="Tautz D."/>
            <person name="Vattahil S."/>
            <person name="Villasana D."/>
            <person name="White C.S."/>
            <person name="Wright R."/>
            <person name="Park Y."/>
            <person name="Beeman R.W."/>
            <person name="Lord J."/>
            <person name="Oppert B."/>
            <person name="Lorenzen M."/>
            <person name="Brown S."/>
            <person name="Wang L."/>
            <person name="Savard J."/>
            <person name="Tautz D."/>
            <person name="Richards S."/>
            <person name="Weinstock G."/>
            <person name="Gibbs R.A."/>
            <person name="Liu Y."/>
            <person name="Worley K."/>
            <person name="Weinstock G."/>
            <person name="Elsik C.G."/>
            <person name="Reese J.T."/>
            <person name="Elhaik E."/>
            <person name="Landan G."/>
            <person name="Graur D."/>
            <person name="Arensburger P."/>
            <person name="Atkinson P."/>
            <person name="Beeman R.W."/>
            <person name="Beidler J."/>
            <person name="Brown S.J."/>
            <person name="Demuth J.P."/>
            <person name="Drury D.W."/>
            <person name="Du Y.Z."/>
            <person name="Fujiwara H."/>
            <person name="Lorenzen M."/>
            <person name="Maselli V."/>
            <person name="Osanai M."/>
            <person name="Park Y."/>
            <person name="Robertson H.M."/>
            <person name="Tu Z."/>
            <person name="Wang J.J."/>
            <person name="Wang S."/>
            <person name="Richards S."/>
            <person name="Song H."/>
            <person name="Zhang L."/>
            <person name="Sodergren E."/>
            <person name="Werner D."/>
            <person name="Stanke M."/>
            <person name="Morgenstern B."/>
            <person name="Solovyev V."/>
            <person name="Kosarev P."/>
            <person name="Brown G."/>
            <person name="Chen H.C."/>
            <person name="Ermolaeva O."/>
            <person name="Hlavina W."/>
            <person name="Kapustin Y."/>
            <person name="Kiryutin B."/>
            <person name="Kitts P."/>
            <person name="Maglott D."/>
            <person name="Pruitt K."/>
            <person name="Sapojnikov V."/>
            <person name="Souvorov A."/>
            <person name="Mackey A.J."/>
            <person name="Waterhouse R.M."/>
            <person name="Wyder S."/>
            <person name="Zdobnov E.M."/>
            <person name="Zdobnov E.M."/>
            <person name="Wyder S."/>
            <person name="Kriventseva E.V."/>
            <person name="Kadowaki T."/>
            <person name="Bork P."/>
            <person name="Aranda M."/>
            <person name="Bao R."/>
            <person name="Beermann A."/>
            <person name="Berns N."/>
            <person name="Bolognesi R."/>
            <person name="Bonneton F."/>
            <person name="Bopp D."/>
            <person name="Brown S.J."/>
            <person name="Bucher G."/>
            <person name="Butts T."/>
            <person name="Chaumot A."/>
            <person name="Denell R.E."/>
            <person name="Ferrier D.E."/>
            <person name="Friedrich M."/>
            <person name="Gordon C.M."/>
            <person name="Jindra M."/>
            <person name="Klingler M."/>
            <person name="Lan Q."/>
            <person name="Lattorff H.M."/>
            <person name="Laudet V."/>
            <person name="von Levetsow C."/>
            <person name="Liu Z."/>
            <person name="Lutz R."/>
            <person name="Lynch J.A."/>
            <person name="da Fonseca R.N."/>
            <person name="Posnien N."/>
            <person name="Reuter R."/>
            <person name="Roth S."/>
            <person name="Savard J."/>
            <person name="Schinko J.B."/>
            <person name="Schmitt C."/>
            <person name="Schoppmeier M."/>
            <person name="Schroder R."/>
            <person name="Shippy T.D."/>
            <person name="Simonnet F."/>
            <person name="Marques-Souza H."/>
            <person name="Tautz D."/>
            <person name="Tomoyasu Y."/>
            <person name="Trauner J."/>
            <person name="Van der Zee M."/>
            <person name="Vervoort M."/>
            <person name="Wittkopp N."/>
            <person name="Wimmer E.A."/>
            <person name="Yang X."/>
            <person name="Jones A.K."/>
            <person name="Sattelle D.B."/>
            <person name="Ebert P.R."/>
            <person name="Nelson D."/>
            <person name="Scott J.G."/>
            <person name="Beeman R.W."/>
            <person name="Muthukrishnan S."/>
            <person name="Kramer K.J."/>
            <person name="Arakane Y."/>
            <person name="Beeman R.W."/>
            <person name="Zhu Q."/>
            <person name="Hogenkamp D."/>
            <person name="Dixit R."/>
            <person name="Oppert B."/>
            <person name="Jiang H."/>
            <person name="Zou Z."/>
            <person name="Marshall J."/>
            <person name="Elpidina E."/>
            <person name="Vinokurov K."/>
            <person name="Oppert C."/>
            <person name="Zou Z."/>
            <person name="Evans J."/>
            <person name="Lu Z."/>
            <person name="Zhao P."/>
            <person name="Sumathipala N."/>
            <person name="Altincicek B."/>
            <person name="Vilcinskas A."/>
            <person name="Williams M."/>
            <person name="Hultmark D."/>
            <person name="Hetru C."/>
            <person name="Jiang H."/>
            <person name="Grimmelikhuijzen C.J."/>
            <person name="Hauser F."/>
            <person name="Cazzamali G."/>
            <person name="Williamson M."/>
            <person name="Park Y."/>
            <person name="Li B."/>
            <person name="Tanaka Y."/>
            <person name="Predel R."/>
            <person name="Neupert S."/>
            <person name="Schachtner J."/>
            <person name="Verleyen P."/>
            <person name="Raible F."/>
            <person name="Bork P."/>
            <person name="Friedrich M."/>
            <person name="Walden K.K."/>
            <person name="Robertson H.M."/>
            <person name="Angeli S."/>
            <person name="Foret S."/>
            <person name="Bucher G."/>
            <person name="Schuetz S."/>
            <person name="Maleszka R."/>
            <person name="Wimmer E.A."/>
            <person name="Beeman R.W."/>
            <person name="Lorenzen M."/>
            <person name="Tomoyasu Y."/>
            <person name="Miller S.C."/>
            <person name="Grossmann D."/>
            <person name="Bucher G."/>
        </authorList>
    </citation>
    <scope>NUCLEOTIDE SEQUENCE [LARGE SCALE GENOMIC DNA]</scope>
    <source>
        <strain evidence="11 12">Georgia GA2</strain>
    </source>
</reference>
<proteinExistence type="inferred from homology"/>
<dbReference type="InterPro" id="IPR005817">
    <property type="entry name" value="Wnt"/>
</dbReference>
<dbReference type="GO" id="GO:0005109">
    <property type="term" value="F:frizzled binding"/>
    <property type="evidence" value="ECO:0000318"/>
    <property type="project" value="GO_Central"/>
</dbReference>